<sequence>MTGLPVRVPDVRVHVKMNIGACGPFAYIVATFEPPREDAALELQNSLPEDRLPPEYVPALREGLLDGLGTVAATVLLTDGRHHEVDSSEYGYRIAGQQAGRAALIGAGLLPPEECDSLRWATWPGRLRPWPGFVRPQT</sequence>
<organism evidence="1 2">
    <name type="scientific">Streptomyces achmelvichensis</name>
    <dbReference type="NCBI Taxonomy" id="3134111"/>
    <lineage>
        <taxon>Bacteria</taxon>
        <taxon>Bacillati</taxon>
        <taxon>Actinomycetota</taxon>
        <taxon>Actinomycetes</taxon>
        <taxon>Kitasatosporales</taxon>
        <taxon>Streptomycetaceae</taxon>
        <taxon>Streptomyces</taxon>
    </lineage>
</organism>
<comment type="caution">
    <text evidence="1">The sequence shown here is derived from an EMBL/GenBank/DDBJ whole genome shotgun (WGS) entry which is preliminary data.</text>
</comment>
<evidence type="ECO:0000313" key="1">
    <source>
        <dbReference type="EMBL" id="MEJ8638495.1"/>
    </source>
</evidence>
<name>A0ACC6Q424_9ACTN</name>
<protein>
    <submittedName>
        <fullName evidence="1">Uncharacterized protein</fullName>
    </submittedName>
</protein>
<dbReference type="Proteomes" id="UP001377168">
    <property type="component" value="Unassembled WGS sequence"/>
</dbReference>
<reference evidence="1" key="1">
    <citation type="submission" date="2024-03" db="EMBL/GenBank/DDBJ databases">
        <title>Novel Streptomyces species of biotechnological and ecological value are a feature of Machair soil.</title>
        <authorList>
            <person name="Prole J.R."/>
            <person name="Goodfellow M."/>
            <person name="Allenby N."/>
            <person name="Ward A.C."/>
        </authorList>
    </citation>
    <scope>NUCLEOTIDE SEQUENCE</scope>
    <source>
        <strain evidence="1">MS2.AVA.5</strain>
    </source>
</reference>
<gene>
    <name evidence="1" type="ORF">WKI67_34565</name>
</gene>
<accession>A0ACC6Q424</accession>
<proteinExistence type="predicted"/>
<keyword evidence="2" id="KW-1185">Reference proteome</keyword>
<evidence type="ECO:0000313" key="2">
    <source>
        <dbReference type="Proteomes" id="UP001377168"/>
    </source>
</evidence>
<dbReference type="EMBL" id="JBBKAJ010000022">
    <property type="protein sequence ID" value="MEJ8638495.1"/>
    <property type="molecule type" value="Genomic_DNA"/>
</dbReference>